<dbReference type="PROSITE" id="PS51296">
    <property type="entry name" value="RIESKE"/>
    <property type="match status" value="1"/>
</dbReference>
<evidence type="ECO:0000259" key="11">
    <source>
        <dbReference type="PROSITE" id="PS51296"/>
    </source>
</evidence>
<comment type="caution">
    <text evidence="12">The sequence shown here is derived from an EMBL/GenBank/DDBJ whole genome shotgun (WGS) entry which is preliminary data.</text>
</comment>
<evidence type="ECO:0000256" key="5">
    <source>
        <dbReference type="ARBA" id="ARBA00023004"/>
    </source>
</evidence>
<organism evidence="12 13">
    <name type="scientific">Streptomyces pathocidini</name>
    <dbReference type="NCBI Taxonomy" id="1650571"/>
    <lineage>
        <taxon>Bacteria</taxon>
        <taxon>Bacillati</taxon>
        <taxon>Actinomycetota</taxon>
        <taxon>Actinomycetes</taxon>
        <taxon>Kitasatosporales</taxon>
        <taxon>Streptomycetaceae</taxon>
        <taxon>Streptomyces</taxon>
    </lineage>
</organism>
<dbReference type="Proteomes" id="UP001611548">
    <property type="component" value="Unassembled WGS sequence"/>
</dbReference>
<evidence type="ECO:0000313" key="13">
    <source>
        <dbReference type="Proteomes" id="UP001611548"/>
    </source>
</evidence>
<dbReference type="InterPro" id="IPR017941">
    <property type="entry name" value="Rieske_2Fe-2S"/>
</dbReference>
<dbReference type="RefSeq" id="WP_398718511.1">
    <property type="nucleotide sequence ID" value="NZ_JBIRWE010000006.1"/>
</dbReference>
<evidence type="ECO:0000256" key="6">
    <source>
        <dbReference type="ARBA" id="ARBA00023014"/>
    </source>
</evidence>
<dbReference type="InterPro" id="IPR005805">
    <property type="entry name" value="Rieske_Fe-S_prot_C"/>
</dbReference>
<evidence type="ECO:0000256" key="2">
    <source>
        <dbReference type="ARBA" id="ARBA00015816"/>
    </source>
</evidence>
<dbReference type="EMBL" id="JBIRWE010000006">
    <property type="protein sequence ID" value="MFI1965671.1"/>
    <property type="molecule type" value="Genomic_DNA"/>
</dbReference>
<proteinExistence type="predicted"/>
<dbReference type="InterPro" id="IPR014349">
    <property type="entry name" value="Rieske_Fe-S_prot"/>
</dbReference>
<keyword evidence="6" id="KW-0411">Iron-sulfur</keyword>
<evidence type="ECO:0000256" key="3">
    <source>
        <dbReference type="ARBA" id="ARBA00022714"/>
    </source>
</evidence>
<evidence type="ECO:0000256" key="8">
    <source>
        <dbReference type="ARBA" id="ARBA00029586"/>
    </source>
</evidence>
<keyword evidence="5" id="KW-0408">Iron</keyword>
<keyword evidence="3" id="KW-0001">2Fe-2S</keyword>
<evidence type="ECO:0000256" key="4">
    <source>
        <dbReference type="ARBA" id="ARBA00022723"/>
    </source>
</evidence>
<feature type="compositionally biased region" description="Low complexity" evidence="10">
    <location>
        <begin position="1"/>
        <end position="29"/>
    </location>
</feature>
<dbReference type="PANTHER" id="PTHR10134">
    <property type="entry name" value="CYTOCHROME B-C1 COMPLEX SUBUNIT RIESKE, MITOCHONDRIAL"/>
    <property type="match status" value="1"/>
</dbReference>
<dbReference type="Gene3D" id="2.102.10.10">
    <property type="entry name" value="Rieske [2Fe-2S] iron-sulphur domain"/>
    <property type="match status" value="1"/>
</dbReference>
<dbReference type="PRINTS" id="PR00162">
    <property type="entry name" value="RIESKE"/>
</dbReference>
<evidence type="ECO:0000256" key="1">
    <source>
        <dbReference type="ARBA" id="ARBA00002494"/>
    </source>
</evidence>
<evidence type="ECO:0000256" key="9">
    <source>
        <dbReference type="ARBA" id="ARBA00034078"/>
    </source>
</evidence>
<keyword evidence="13" id="KW-1185">Reference proteome</keyword>
<name>A0ABW7UUU7_9ACTN</name>
<evidence type="ECO:0000313" key="12">
    <source>
        <dbReference type="EMBL" id="MFI1965671.1"/>
    </source>
</evidence>
<dbReference type="Pfam" id="PF00355">
    <property type="entry name" value="Rieske"/>
    <property type="match status" value="1"/>
</dbReference>
<gene>
    <name evidence="12" type="ORF">ACH429_16425</name>
</gene>
<protein>
    <recommendedName>
        <fullName evidence="2">Cytochrome bc1 complex Rieske iron-sulfur subunit</fullName>
    </recommendedName>
    <alternativeName>
        <fullName evidence="8">Cytochrome bc1 reductase complex subunit QcrA</fullName>
    </alternativeName>
</protein>
<evidence type="ECO:0000256" key="10">
    <source>
        <dbReference type="SAM" id="MobiDB-lite"/>
    </source>
</evidence>
<evidence type="ECO:0000256" key="7">
    <source>
        <dbReference type="ARBA" id="ARBA00023157"/>
    </source>
</evidence>
<keyword evidence="7" id="KW-1015">Disulfide bond</keyword>
<sequence length="255" mass="26038">MSGTTDDTAPDSPVTDTTPDSPATDAAPDGAVTDTVPAGAGNGRAPYPAATGPDGWPSAPPGPPDRLRADSLTTRRDYLRMVTTVSGGLALGGLGVAAGALHREGDSTGSPGAKRIADSIPVGRSVAFRYPGAEDRAVAVRLSDGSLVGYSAVCTHLACAVLWRQDHGSEGELYCPCHNGAFDVRTGEVTAGPPPRPLPKVVVVERVDGSVWAIGTARSGETLEEGLCRQLLEDYPETAREIGCPGAPPVGSEEA</sequence>
<dbReference type="CDD" id="cd03467">
    <property type="entry name" value="Rieske"/>
    <property type="match status" value="1"/>
</dbReference>
<dbReference type="SUPFAM" id="SSF50022">
    <property type="entry name" value="ISP domain"/>
    <property type="match status" value="1"/>
</dbReference>
<accession>A0ABW7UUU7</accession>
<keyword evidence="4" id="KW-0479">Metal-binding</keyword>
<comment type="function">
    <text evidence="1">Iron-sulfur subunit of the cytochrome bc1 complex, an essential component of the respiratory electron transport chain required for ATP synthesis. The bc1 complex catalyzes the oxidation of menaquinol and the reduction of cytochrome c in the respiratory chain. The bc1 complex operates through a Q-cycle mechanism that couples electron transfer to generation of the proton gradient that drives ATP synthesis.</text>
</comment>
<feature type="domain" description="Rieske" evidence="11">
    <location>
        <begin position="112"/>
        <end position="212"/>
    </location>
</feature>
<comment type="cofactor">
    <cofactor evidence="9">
        <name>[2Fe-2S] cluster</name>
        <dbReference type="ChEBI" id="CHEBI:190135"/>
    </cofactor>
</comment>
<feature type="region of interest" description="Disordered" evidence="10">
    <location>
        <begin position="1"/>
        <end position="69"/>
    </location>
</feature>
<dbReference type="InterPro" id="IPR036922">
    <property type="entry name" value="Rieske_2Fe-2S_sf"/>
</dbReference>
<reference evidence="12 13" key="1">
    <citation type="submission" date="2024-10" db="EMBL/GenBank/DDBJ databases">
        <title>The Natural Products Discovery Center: Release of the First 8490 Sequenced Strains for Exploring Actinobacteria Biosynthetic Diversity.</title>
        <authorList>
            <person name="Kalkreuter E."/>
            <person name="Kautsar S.A."/>
            <person name="Yang D."/>
            <person name="Bader C.D."/>
            <person name="Teijaro C.N."/>
            <person name="Fluegel L."/>
            <person name="Davis C.M."/>
            <person name="Simpson J.R."/>
            <person name="Lauterbach L."/>
            <person name="Steele A.D."/>
            <person name="Gui C."/>
            <person name="Meng S."/>
            <person name="Li G."/>
            <person name="Viehrig K."/>
            <person name="Ye F."/>
            <person name="Su P."/>
            <person name="Kiefer A.F."/>
            <person name="Nichols A."/>
            <person name="Cepeda A.J."/>
            <person name="Yan W."/>
            <person name="Fan B."/>
            <person name="Jiang Y."/>
            <person name="Adhikari A."/>
            <person name="Zheng C.-J."/>
            <person name="Schuster L."/>
            <person name="Cowan T.M."/>
            <person name="Smanski M.J."/>
            <person name="Chevrette M.G."/>
            <person name="De Carvalho L.P.S."/>
            <person name="Shen B."/>
        </authorList>
    </citation>
    <scope>NUCLEOTIDE SEQUENCE [LARGE SCALE GENOMIC DNA]</scope>
    <source>
        <strain evidence="12 13">NPDC020327</strain>
    </source>
</reference>